<accession>A0ABU9RNI8</accession>
<dbReference type="RefSeq" id="WP_342946559.1">
    <property type="nucleotide sequence ID" value="NZ_JAYMRV010000002.1"/>
</dbReference>
<organism evidence="1 2">
    <name type="scientific">Paraburkholderia ferrariae</name>
    <dbReference type="NCBI Taxonomy" id="386056"/>
    <lineage>
        <taxon>Bacteria</taxon>
        <taxon>Pseudomonadati</taxon>
        <taxon>Pseudomonadota</taxon>
        <taxon>Betaproteobacteria</taxon>
        <taxon>Burkholderiales</taxon>
        <taxon>Burkholderiaceae</taxon>
        <taxon>Paraburkholderia</taxon>
    </lineage>
</organism>
<evidence type="ECO:0000313" key="1">
    <source>
        <dbReference type="EMBL" id="MEM5421239.1"/>
    </source>
</evidence>
<keyword evidence="2" id="KW-1185">Reference proteome</keyword>
<evidence type="ECO:0000313" key="2">
    <source>
        <dbReference type="Proteomes" id="UP001489897"/>
    </source>
</evidence>
<name>A0ABU9RNI8_9BURK</name>
<dbReference type="EMBL" id="JAYMRV010000002">
    <property type="protein sequence ID" value="MEM5421239.1"/>
    <property type="molecule type" value="Genomic_DNA"/>
</dbReference>
<evidence type="ECO:0008006" key="3">
    <source>
        <dbReference type="Google" id="ProtNLM"/>
    </source>
</evidence>
<reference evidence="1 2" key="1">
    <citation type="submission" date="2024-01" db="EMBL/GenBank/DDBJ databases">
        <title>The diversity of rhizobia nodulating Mimosa spp. in eleven states of Brazil covering several biomes is determined by host plant, location, and edaphic factors.</title>
        <authorList>
            <person name="Rouws L."/>
            <person name="Barauna A."/>
            <person name="Beukes C."/>
            <person name="De Faria S.M."/>
            <person name="Gross E."/>
            <person name="Dos Reis Junior F.B."/>
            <person name="Simon M."/>
            <person name="Maluk M."/>
            <person name="Odee D.W."/>
            <person name="Kenicer G."/>
            <person name="Young J.P.W."/>
            <person name="Reis V.M."/>
            <person name="Zilli J."/>
            <person name="James E.K."/>
        </authorList>
    </citation>
    <scope>NUCLEOTIDE SEQUENCE [LARGE SCALE GENOMIC DNA]</scope>
    <source>
        <strain evidence="1 2">JPY167</strain>
    </source>
</reference>
<dbReference type="SUPFAM" id="SSF56059">
    <property type="entry name" value="Glutathione synthetase ATP-binding domain-like"/>
    <property type="match status" value="1"/>
</dbReference>
<dbReference type="Gene3D" id="3.30.470.20">
    <property type="entry name" value="ATP-grasp fold, B domain"/>
    <property type="match status" value="1"/>
</dbReference>
<comment type="caution">
    <text evidence="1">The sequence shown here is derived from an EMBL/GenBank/DDBJ whole genome shotgun (WGS) entry which is preliminary data.</text>
</comment>
<dbReference type="Proteomes" id="UP001489897">
    <property type="component" value="Unassembled WGS sequence"/>
</dbReference>
<sequence>MRHNVVLLGADGRESKAKVRHYAAAAATLGLDVVDYPDARTLGIVSCSDFRAAEASWLAQAHGIPSADPLAATIATSKSLVYQAMQRAGFDSLWFCIPRRDEDLLRASHRGAVIVKPDRGSGSFAEHPWAYRIFDSVSAFRETLIEEDLLEAFLAYQNDPPLHHGAYLVMEFVDSHLSTTAAVVGPQDIVFYESGTVEMAHSAWRLKGAWNTLGWPDPAHPARAFVEALAHQGLTRSVVYVQSVEKNGRLYPIDFNLRPSTMGDYAIDALGLPFYEAALAFQLGLSARLEFQWPQRCIAIRRVLVPLVHGERSVDYGPDCVPLVHAVHYDDSRPYDVGDAWPMFAVTGDSVEACRARAEAIAQAVTASLTPGAPVERPR</sequence>
<proteinExistence type="predicted"/>
<gene>
    <name evidence="1" type="ORF">VSR73_09230</name>
</gene>
<protein>
    <recommendedName>
        <fullName evidence="3">ATP-grasp domain-containing protein</fullName>
    </recommendedName>
</protein>